<keyword evidence="4 10" id="KW-0067">ATP-binding</keyword>
<evidence type="ECO:0000256" key="7">
    <source>
        <dbReference type="ARBA" id="ARBA00034808"/>
    </source>
</evidence>
<dbReference type="AlphaFoldDB" id="A0A8F6YDG3"/>
<evidence type="ECO:0000259" key="12">
    <source>
        <dbReference type="PROSITE" id="PS51198"/>
    </source>
</evidence>
<dbReference type="GO" id="GO:0016787">
    <property type="term" value="F:hydrolase activity"/>
    <property type="evidence" value="ECO:0007669"/>
    <property type="project" value="UniProtKB-UniRule"/>
</dbReference>
<dbReference type="InterPro" id="IPR014017">
    <property type="entry name" value="DNA_helicase_UvrD-like_C"/>
</dbReference>
<keyword evidence="5" id="KW-0413">Isomerase</keyword>
<evidence type="ECO:0000256" key="8">
    <source>
        <dbReference type="ARBA" id="ARBA00034923"/>
    </source>
</evidence>
<dbReference type="GO" id="GO:0043138">
    <property type="term" value="F:3'-5' DNA helicase activity"/>
    <property type="evidence" value="ECO:0007669"/>
    <property type="project" value="UniProtKB-EC"/>
</dbReference>
<dbReference type="GO" id="GO:0003677">
    <property type="term" value="F:DNA binding"/>
    <property type="evidence" value="ECO:0007669"/>
    <property type="project" value="InterPro"/>
</dbReference>
<evidence type="ECO:0000256" key="11">
    <source>
        <dbReference type="SAM" id="MobiDB-lite"/>
    </source>
</evidence>
<sequence length="1124" mass="120842">MDDATRAQTRAADPGTSTWLGANAGSGKTRVLTDRVARLLLDGVPPERILCLTYTKAAAMEMQNRLFSRLGDWAMQDDTKLAGMLAAIGVSEGRLSADLLDDARTLFARAIEAPGGLKIQTIHSFCASVLRRFPLEARVSPAFTEIDERVQSRLIADLLDEMAETPEGRAALDLVAPHLSGDEGAMQLARAVAGRAEALIPPADWETICDFADIDPGLTESAVCASVILGDEADLAAAVIPHLEAGSRSTGTAHRALTTVQWDAPQMRDLATLEGAFLFGATTKAPFAPKIDKIGNAKTRAAIGDAMEPLNALMERIAEARPHRCGLMTARRIHALHTFAEQFLPLYARAKEARGWLDFDDLIDKTRNLLSNSKVAQWVLYRLDGGIDHILVDEAQDTAPRQWEIVQRLAEDFAAGEGAREDVRRTIFVVGDQKQSIYSFQGADPAEFGRMRDHFEARLKEIGAPFQDAALIHSFRSAAPILALVDSVAAGLGAPGLGSLIEHRSFFETKSGRVDLWPAIEQTKSGEKPAWDDPQDLVSEDHHSSVLAQTLAARIGDMIDTPPMIEVDGKMRPVEAGDILILVRSRSPLFHKIIGELKRAGLPVAGVDRSQLTSPLAVKDLMALCRFLATPEDDLSLACVLRSPLCGLSEAALYDLAHDRKGFLWSALRERAAEFPETHAMLTDLRDNAEFLKPYDLLERALIRHDGRRRLIARLGPEAEDAVDAMLAQALAYEATEVPSLTGFVGWLDSGDVQVKRDLSQATGQIRVMTVHGAKGLEAPVVILPDCAMPRGGGGGRVTLLQPDGGPVVWAPAKGDETDTVREAAAKAKDRDTQEANRLLYVALTRAESWLIVAASGALGQADAGSWYKIVADAMDGMGAEPLTVEGLEGTGLRLQSGAWPEGEKPDASTRERPALPDYATSDAPASVRDKAARKPSDLGGAKALPGVGDETAIAMQRGTITHLLLEHLPRLPQAAWQAAAPGIAALHTAELPEDALAPMLEEATRVLTAPDLAHLFTEDSLAEVEITGHSSTLQCDVIGIIDRLIVTDGTITAVDFKTNATVPETPEATPEGILRQMGAYAELLAAIYPGREINTAILWSRTGTLMPLPHDIVSAALKRASSA</sequence>
<dbReference type="InterPro" id="IPR038726">
    <property type="entry name" value="PDDEXK_AddAB-type"/>
</dbReference>
<dbReference type="InterPro" id="IPR000212">
    <property type="entry name" value="DNA_helicase_UvrD/REP"/>
</dbReference>
<evidence type="ECO:0000256" key="10">
    <source>
        <dbReference type="PROSITE-ProRule" id="PRU00560"/>
    </source>
</evidence>
<evidence type="ECO:0000256" key="3">
    <source>
        <dbReference type="ARBA" id="ARBA00022806"/>
    </source>
</evidence>
<keyword evidence="2 10" id="KW-0378">Hydrolase</keyword>
<evidence type="ECO:0000256" key="4">
    <source>
        <dbReference type="ARBA" id="ARBA00022840"/>
    </source>
</evidence>
<dbReference type="Pfam" id="PF12705">
    <property type="entry name" value="PDDEXK_1"/>
    <property type="match status" value="1"/>
</dbReference>
<dbReference type="GO" id="GO:0005524">
    <property type="term" value="F:ATP binding"/>
    <property type="evidence" value="ECO:0007669"/>
    <property type="project" value="UniProtKB-UniRule"/>
</dbReference>
<dbReference type="PANTHER" id="PTHR11070">
    <property type="entry name" value="UVRD / RECB / PCRA DNA HELICASE FAMILY MEMBER"/>
    <property type="match status" value="1"/>
</dbReference>
<dbReference type="PANTHER" id="PTHR11070:SF2">
    <property type="entry name" value="ATP-DEPENDENT DNA HELICASE SRS2"/>
    <property type="match status" value="1"/>
</dbReference>
<dbReference type="InterPro" id="IPR014151">
    <property type="entry name" value="DNA_helicase_AddA"/>
</dbReference>
<feature type="domain" description="UvrD-like helicase ATP-binding" evidence="12">
    <location>
        <begin position="1"/>
        <end position="478"/>
    </location>
</feature>
<evidence type="ECO:0000259" key="13">
    <source>
        <dbReference type="PROSITE" id="PS51217"/>
    </source>
</evidence>
<feature type="domain" description="UvrD-like helicase C-terminal" evidence="13">
    <location>
        <begin position="504"/>
        <end position="776"/>
    </location>
</feature>
<dbReference type="GO" id="GO:0005829">
    <property type="term" value="C:cytosol"/>
    <property type="evidence" value="ECO:0007669"/>
    <property type="project" value="TreeGrafter"/>
</dbReference>
<keyword evidence="15" id="KW-1185">Reference proteome</keyword>
<keyword evidence="3 10" id="KW-0347">Helicase</keyword>
<feature type="region of interest" description="Disordered" evidence="11">
    <location>
        <begin position="1"/>
        <end position="22"/>
    </location>
</feature>
<dbReference type="Pfam" id="PF00580">
    <property type="entry name" value="UvrD-helicase"/>
    <property type="match status" value="1"/>
</dbReference>
<dbReference type="GO" id="GO:0033202">
    <property type="term" value="C:DNA helicase complex"/>
    <property type="evidence" value="ECO:0007669"/>
    <property type="project" value="TreeGrafter"/>
</dbReference>
<evidence type="ECO:0000256" key="2">
    <source>
        <dbReference type="ARBA" id="ARBA00022801"/>
    </source>
</evidence>
<protein>
    <recommendedName>
        <fullName evidence="7">DNA 3'-5' helicase</fullName>
        <ecNumber evidence="7">5.6.2.4</ecNumber>
    </recommendedName>
    <alternativeName>
        <fullName evidence="8">DNA 3'-5' helicase II</fullName>
    </alternativeName>
</protein>
<name>A0A8F6YDG3_9RHOB</name>
<dbReference type="Proteomes" id="UP000825009">
    <property type="component" value="Chromosome"/>
</dbReference>
<reference evidence="14 15" key="1">
    <citation type="submission" date="2021-07" db="EMBL/GenBank/DDBJ databases">
        <title>A novel Jannaschia species isolated from marine dinoflagellate Ceratoperidinium margalefii.</title>
        <authorList>
            <person name="Jiang Y."/>
            <person name="Li Z."/>
        </authorList>
    </citation>
    <scope>NUCLEOTIDE SEQUENCE [LARGE SCALE GENOMIC DNA]</scope>
    <source>
        <strain evidence="14 15">J12C1-MA-4</strain>
    </source>
</reference>
<comment type="catalytic activity">
    <reaction evidence="6">
        <text>Couples ATP hydrolysis with the unwinding of duplex DNA by translocating in the 3'-5' direction.</text>
        <dbReference type="EC" id="5.6.2.4"/>
    </reaction>
</comment>
<dbReference type="NCBIfam" id="TIGR02784">
    <property type="entry name" value="addA_alphas"/>
    <property type="match status" value="1"/>
</dbReference>
<proteinExistence type="predicted"/>
<dbReference type="KEGG" id="gce:KYE46_02585"/>
<evidence type="ECO:0000256" key="9">
    <source>
        <dbReference type="ARBA" id="ARBA00048988"/>
    </source>
</evidence>
<feature type="compositionally biased region" description="Basic and acidic residues" evidence="11">
    <location>
        <begin position="902"/>
        <end position="915"/>
    </location>
</feature>
<comment type="catalytic activity">
    <reaction evidence="9">
        <text>ATP + H2O = ADP + phosphate + H(+)</text>
        <dbReference type="Rhea" id="RHEA:13065"/>
        <dbReference type="ChEBI" id="CHEBI:15377"/>
        <dbReference type="ChEBI" id="CHEBI:15378"/>
        <dbReference type="ChEBI" id="CHEBI:30616"/>
        <dbReference type="ChEBI" id="CHEBI:43474"/>
        <dbReference type="ChEBI" id="CHEBI:456216"/>
        <dbReference type="EC" id="5.6.2.4"/>
    </reaction>
</comment>
<dbReference type="Pfam" id="PF13361">
    <property type="entry name" value="UvrD_C"/>
    <property type="match status" value="1"/>
</dbReference>
<feature type="binding site" evidence="10">
    <location>
        <begin position="22"/>
        <end position="29"/>
    </location>
    <ligand>
        <name>ATP</name>
        <dbReference type="ChEBI" id="CHEBI:30616"/>
    </ligand>
</feature>
<evidence type="ECO:0000313" key="14">
    <source>
        <dbReference type="EMBL" id="QXT40162.1"/>
    </source>
</evidence>
<dbReference type="EMBL" id="CP079194">
    <property type="protein sequence ID" value="QXT40162.1"/>
    <property type="molecule type" value="Genomic_DNA"/>
</dbReference>
<dbReference type="PROSITE" id="PS51217">
    <property type="entry name" value="UVRD_HELICASE_CTER"/>
    <property type="match status" value="1"/>
</dbReference>
<dbReference type="EC" id="5.6.2.4" evidence="7"/>
<dbReference type="InterPro" id="IPR014016">
    <property type="entry name" value="UvrD-like_ATP-bd"/>
</dbReference>
<evidence type="ECO:0000313" key="15">
    <source>
        <dbReference type="Proteomes" id="UP000825009"/>
    </source>
</evidence>
<dbReference type="GO" id="GO:0000725">
    <property type="term" value="P:recombinational repair"/>
    <property type="evidence" value="ECO:0007669"/>
    <property type="project" value="TreeGrafter"/>
</dbReference>
<evidence type="ECO:0000256" key="6">
    <source>
        <dbReference type="ARBA" id="ARBA00034617"/>
    </source>
</evidence>
<dbReference type="PROSITE" id="PS51198">
    <property type="entry name" value="UVRD_HELICASE_ATP_BIND"/>
    <property type="match status" value="1"/>
</dbReference>
<organism evidence="14 15">
    <name type="scientific">Gymnodinialimonas ceratoperidinii</name>
    <dbReference type="NCBI Taxonomy" id="2856823"/>
    <lineage>
        <taxon>Bacteria</taxon>
        <taxon>Pseudomonadati</taxon>
        <taxon>Pseudomonadota</taxon>
        <taxon>Alphaproteobacteria</taxon>
        <taxon>Rhodobacterales</taxon>
        <taxon>Paracoccaceae</taxon>
        <taxon>Gymnodinialimonas</taxon>
    </lineage>
</organism>
<feature type="region of interest" description="Disordered" evidence="11">
    <location>
        <begin position="894"/>
        <end position="946"/>
    </location>
</feature>
<feature type="compositionally biased region" description="Low complexity" evidence="11">
    <location>
        <begin position="1"/>
        <end position="13"/>
    </location>
</feature>
<accession>A0A8F6YDG3</accession>
<dbReference type="RefSeq" id="WP_219003255.1">
    <property type="nucleotide sequence ID" value="NZ_CP079194.1"/>
</dbReference>
<feature type="compositionally biased region" description="Basic and acidic residues" evidence="11">
    <location>
        <begin position="928"/>
        <end position="937"/>
    </location>
</feature>
<keyword evidence="1 10" id="KW-0547">Nucleotide-binding</keyword>
<evidence type="ECO:0000256" key="1">
    <source>
        <dbReference type="ARBA" id="ARBA00022741"/>
    </source>
</evidence>
<gene>
    <name evidence="14" type="primary">addA</name>
    <name evidence="14" type="ORF">KYE46_02585</name>
</gene>
<evidence type="ECO:0000256" key="5">
    <source>
        <dbReference type="ARBA" id="ARBA00023235"/>
    </source>
</evidence>